<evidence type="ECO:0000256" key="2">
    <source>
        <dbReference type="ARBA" id="ARBA00022840"/>
    </source>
</evidence>
<protein>
    <recommendedName>
        <fullName evidence="6">Chromo domain-containing protein</fullName>
    </recommendedName>
</protein>
<comment type="caution">
    <text evidence="4">The sequence shown here is derived from an EMBL/GenBank/DDBJ whole genome shotgun (WGS) entry which is preliminary data.</text>
</comment>
<dbReference type="Gene3D" id="2.40.50.40">
    <property type="match status" value="1"/>
</dbReference>
<evidence type="ECO:0000313" key="5">
    <source>
        <dbReference type="Proteomes" id="UP000604825"/>
    </source>
</evidence>
<accession>A0A811RR26</accession>
<sequence length="121" mass="14249">MAIAQDEHILDDGYKSGKFTYCDVGWLLKWKYLGYEHATWDLESSSSKVDKFHRFCRNSRAAVFIDDQVKWGIFQKLQELPDGCPPGLDDDHLRLLNQLREFWYNSRGALLIEDQVTHLQR</sequence>
<dbReference type="EMBL" id="CAJGYO010000016">
    <property type="protein sequence ID" value="CAD6272082.1"/>
    <property type="molecule type" value="Genomic_DNA"/>
</dbReference>
<dbReference type="GO" id="GO:0042393">
    <property type="term" value="F:histone binding"/>
    <property type="evidence" value="ECO:0007669"/>
    <property type="project" value="TreeGrafter"/>
</dbReference>
<keyword evidence="2" id="KW-0067">ATP-binding</keyword>
<proteinExistence type="predicted"/>
<dbReference type="InterPro" id="IPR016197">
    <property type="entry name" value="Chromo-like_dom_sf"/>
</dbReference>
<dbReference type="AlphaFoldDB" id="A0A811RR26"/>
<dbReference type="GO" id="GO:0005524">
    <property type="term" value="F:ATP binding"/>
    <property type="evidence" value="ECO:0007669"/>
    <property type="project" value="UniProtKB-KW"/>
</dbReference>
<gene>
    <name evidence="4" type="ORF">NCGR_LOCUS55363</name>
</gene>
<dbReference type="PANTHER" id="PTHR45623">
    <property type="entry name" value="CHROMODOMAIN-HELICASE-DNA-BINDING PROTEIN 3-RELATED-RELATED"/>
    <property type="match status" value="1"/>
</dbReference>
<dbReference type="GO" id="GO:0016887">
    <property type="term" value="F:ATP hydrolysis activity"/>
    <property type="evidence" value="ECO:0007669"/>
    <property type="project" value="TreeGrafter"/>
</dbReference>
<dbReference type="GO" id="GO:0003677">
    <property type="term" value="F:DNA binding"/>
    <property type="evidence" value="ECO:0007669"/>
    <property type="project" value="TreeGrafter"/>
</dbReference>
<dbReference type="GO" id="GO:0003682">
    <property type="term" value="F:chromatin binding"/>
    <property type="evidence" value="ECO:0007669"/>
    <property type="project" value="TreeGrafter"/>
</dbReference>
<keyword evidence="3" id="KW-0539">Nucleus</keyword>
<dbReference type="GO" id="GO:0140658">
    <property type="term" value="F:ATP-dependent chromatin remodeler activity"/>
    <property type="evidence" value="ECO:0007669"/>
    <property type="project" value="TreeGrafter"/>
</dbReference>
<dbReference type="GO" id="GO:0000785">
    <property type="term" value="C:chromatin"/>
    <property type="evidence" value="ECO:0007669"/>
    <property type="project" value="TreeGrafter"/>
</dbReference>
<name>A0A811RR26_9POAL</name>
<keyword evidence="5" id="KW-1185">Reference proteome</keyword>
<evidence type="ECO:0000313" key="4">
    <source>
        <dbReference type="EMBL" id="CAD6272082.1"/>
    </source>
</evidence>
<evidence type="ECO:0008006" key="6">
    <source>
        <dbReference type="Google" id="ProtNLM"/>
    </source>
</evidence>
<reference evidence="4" key="1">
    <citation type="submission" date="2020-10" db="EMBL/GenBank/DDBJ databases">
        <authorList>
            <person name="Han B."/>
            <person name="Lu T."/>
            <person name="Zhao Q."/>
            <person name="Huang X."/>
            <person name="Zhao Y."/>
        </authorList>
    </citation>
    <scope>NUCLEOTIDE SEQUENCE</scope>
</reference>
<dbReference type="GO" id="GO:0005634">
    <property type="term" value="C:nucleus"/>
    <property type="evidence" value="ECO:0007669"/>
    <property type="project" value="TreeGrafter"/>
</dbReference>
<dbReference type="OrthoDB" id="885191at2759"/>
<dbReference type="PANTHER" id="PTHR45623:SF13">
    <property type="entry name" value="HELICASE PROTEIN MOM1"/>
    <property type="match status" value="1"/>
</dbReference>
<evidence type="ECO:0000256" key="3">
    <source>
        <dbReference type="ARBA" id="ARBA00023242"/>
    </source>
</evidence>
<organism evidence="4 5">
    <name type="scientific">Miscanthus lutarioriparius</name>
    <dbReference type="NCBI Taxonomy" id="422564"/>
    <lineage>
        <taxon>Eukaryota</taxon>
        <taxon>Viridiplantae</taxon>
        <taxon>Streptophyta</taxon>
        <taxon>Embryophyta</taxon>
        <taxon>Tracheophyta</taxon>
        <taxon>Spermatophyta</taxon>
        <taxon>Magnoliopsida</taxon>
        <taxon>Liliopsida</taxon>
        <taxon>Poales</taxon>
        <taxon>Poaceae</taxon>
        <taxon>PACMAD clade</taxon>
        <taxon>Panicoideae</taxon>
        <taxon>Andropogonodae</taxon>
        <taxon>Andropogoneae</taxon>
        <taxon>Saccharinae</taxon>
        <taxon>Miscanthus</taxon>
    </lineage>
</organism>
<dbReference type="SUPFAM" id="SSF54160">
    <property type="entry name" value="Chromo domain-like"/>
    <property type="match status" value="1"/>
</dbReference>
<keyword evidence="1" id="KW-0547">Nucleotide-binding</keyword>
<dbReference type="Proteomes" id="UP000604825">
    <property type="component" value="Unassembled WGS sequence"/>
</dbReference>
<evidence type="ECO:0000256" key="1">
    <source>
        <dbReference type="ARBA" id="ARBA00022741"/>
    </source>
</evidence>